<organism evidence="2 3">
    <name type="scientific">Galeopterus variegatus</name>
    <name type="common">Malayan flying lemur</name>
    <name type="synonym">Cynocephalus variegatus</name>
    <dbReference type="NCBI Taxonomy" id="482537"/>
    <lineage>
        <taxon>Eukaryota</taxon>
        <taxon>Metazoa</taxon>
        <taxon>Chordata</taxon>
        <taxon>Craniata</taxon>
        <taxon>Vertebrata</taxon>
        <taxon>Euteleostomi</taxon>
        <taxon>Mammalia</taxon>
        <taxon>Eutheria</taxon>
        <taxon>Euarchontoglires</taxon>
        <taxon>Dermoptera</taxon>
        <taxon>Cynocephalidae</taxon>
        <taxon>Galeopterus</taxon>
    </lineage>
</organism>
<feature type="non-terminal residue" evidence="3">
    <location>
        <position position="219"/>
    </location>
</feature>
<keyword evidence="2" id="KW-1185">Reference proteome</keyword>
<feature type="region of interest" description="Disordered" evidence="1">
    <location>
        <begin position="171"/>
        <end position="219"/>
    </location>
</feature>
<name>A0ABM0QQT7_GALVR</name>
<gene>
    <name evidence="3" type="primary">LOC103590300</name>
</gene>
<feature type="compositionally biased region" description="Pro residues" evidence="1">
    <location>
        <begin position="177"/>
        <end position="219"/>
    </location>
</feature>
<evidence type="ECO:0000256" key="1">
    <source>
        <dbReference type="SAM" id="MobiDB-lite"/>
    </source>
</evidence>
<dbReference type="RefSeq" id="XP_008570728.1">
    <property type="nucleotide sequence ID" value="XM_008572506.1"/>
</dbReference>
<accession>A0ABM0QQT7</accession>
<evidence type="ECO:0000313" key="2">
    <source>
        <dbReference type="Proteomes" id="UP000694923"/>
    </source>
</evidence>
<proteinExistence type="predicted"/>
<protein>
    <submittedName>
        <fullName evidence="3">Myrosinase-binding protein-like At1g52030</fullName>
    </submittedName>
</protein>
<sequence>METEAGKSLEVKEEFFKSQVVRDTHPCSGISEEQTKKIGEEKNFLQKFNDLQTPEFEKEGSLDPLAPELLSRGQQWGSGSASPGMQGEAAKRCIPHLVSSTEDAAPWFPTTYLAQFSLFFQGTPALSLVDNSSPSVAARSVVQVEGNMTWSKEAMNKRQRQLSALCLHHHCHHPEQPTSPPSPQSPPSPLSPPSPSSSSSPPSPSTPSPPSPSAPPSPP</sequence>
<reference evidence="3" key="1">
    <citation type="submission" date="2025-08" db="UniProtKB">
        <authorList>
            <consortium name="RefSeq"/>
        </authorList>
    </citation>
    <scope>IDENTIFICATION</scope>
</reference>
<dbReference type="Proteomes" id="UP000694923">
    <property type="component" value="Unplaced"/>
</dbReference>
<evidence type="ECO:0000313" key="3">
    <source>
        <dbReference type="RefSeq" id="XP_008570728.1"/>
    </source>
</evidence>
<dbReference type="GeneID" id="103590300"/>